<dbReference type="EMBL" id="KZ819843">
    <property type="protein sequence ID" value="PWN51449.1"/>
    <property type="molecule type" value="Genomic_DNA"/>
</dbReference>
<keyword evidence="2" id="KW-1185">Reference proteome</keyword>
<reference evidence="1 2" key="1">
    <citation type="journal article" date="2018" name="Mol. Biol. Evol.">
        <title>Broad Genomic Sampling Reveals a Smut Pathogenic Ancestry of the Fungal Clade Ustilaginomycotina.</title>
        <authorList>
            <person name="Kijpornyongpan T."/>
            <person name="Mondo S.J."/>
            <person name="Barry K."/>
            <person name="Sandor L."/>
            <person name="Lee J."/>
            <person name="Lipzen A."/>
            <person name="Pangilinan J."/>
            <person name="LaButti K."/>
            <person name="Hainaut M."/>
            <person name="Henrissat B."/>
            <person name="Grigoriev I.V."/>
            <person name="Spatafora J.W."/>
            <person name="Aime M.C."/>
        </authorList>
    </citation>
    <scope>NUCLEOTIDE SEQUENCE [LARGE SCALE GENOMIC DNA]</scope>
    <source>
        <strain evidence="1 2">SA 807</strain>
    </source>
</reference>
<gene>
    <name evidence="1" type="ORF">IE53DRAFT_386192</name>
</gene>
<sequence length="186" mass="20627">RFLLSHPSAATDAVNVTDSDKDTPLFVCEDVETAKLLIEEFGADPKWKNEEGLTPAQQAEENEHEELAEYLRSLTGEVTASKSDSEASSDDEEEGRGGEREQGQEVQEDGEVEQRLGSMRLSSQDQEDDEQAEARMEELMQKVGEIIERSERDSTDPDPELRALVGEAVAKQILEGMDRSTSGNPR</sequence>
<dbReference type="Proteomes" id="UP000245626">
    <property type="component" value="Unassembled WGS sequence"/>
</dbReference>
<organism evidence="1 2">
    <name type="scientific">Violaceomyces palustris</name>
    <dbReference type="NCBI Taxonomy" id="1673888"/>
    <lineage>
        <taxon>Eukaryota</taxon>
        <taxon>Fungi</taxon>
        <taxon>Dikarya</taxon>
        <taxon>Basidiomycota</taxon>
        <taxon>Ustilaginomycotina</taxon>
        <taxon>Ustilaginomycetes</taxon>
        <taxon>Violaceomycetales</taxon>
        <taxon>Violaceomycetaceae</taxon>
        <taxon>Violaceomyces</taxon>
    </lineage>
</organism>
<accession>A0ACD0P051</accession>
<proteinExistence type="predicted"/>
<feature type="non-terminal residue" evidence="1">
    <location>
        <position position="1"/>
    </location>
</feature>
<protein>
    <submittedName>
        <fullName evidence="1">Uncharacterized protein</fullName>
    </submittedName>
</protein>
<name>A0ACD0P051_9BASI</name>
<evidence type="ECO:0000313" key="2">
    <source>
        <dbReference type="Proteomes" id="UP000245626"/>
    </source>
</evidence>
<evidence type="ECO:0000313" key="1">
    <source>
        <dbReference type="EMBL" id="PWN51449.1"/>
    </source>
</evidence>